<dbReference type="Pfam" id="PF00702">
    <property type="entry name" value="Hydrolase"/>
    <property type="match status" value="1"/>
</dbReference>
<keyword evidence="6 7" id="KW-0460">Magnesium</keyword>
<reference evidence="8 9" key="1">
    <citation type="submission" date="2019-02" db="EMBL/GenBank/DDBJ databases">
        <title>Isolation and identification of novel species under the genus Muribaculum.</title>
        <authorList>
            <person name="Miyake S."/>
            <person name="Ding Y."/>
            <person name="Low A."/>
            <person name="Soh M."/>
            <person name="Seedorf H."/>
        </authorList>
    </citation>
    <scope>NUCLEOTIDE SEQUENCE [LARGE SCALE GENOMIC DNA]</scope>
    <source>
        <strain evidence="8 9">TLL-A3</strain>
    </source>
</reference>
<dbReference type="InterPro" id="IPR050793">
    <property type="entry name" value="CMP-NeuNAc_synthase"/>
</dbReference>
<comment type="cofactor">
    <cofactor evidence="1 7">
        <name>Mg(2+)</name>
        <dbReference type="ChEBI" id="CHEBI:18420"/>
    </cofactor>
</comment>
<evidence type="ECO:0000256" key="6">
    <source>
        <dbReference type="ARBA" id="ARBA00022842"/>
    </source>
</evidence>
<evidence type="ECO:0000256" key="3">
    <source>
        <dbReference type="ARBA" id="ARBA00011881"/>
    </source>
</evidence>
<dbReference type="PIRSF" id="PIRSF006118">
    <property type="entry name" value="KDO8-P_Ptase"/>
    <property type="match status" value="1"/>
</dbReference>
<feature type="binding site" evidence="7">
    <location>
        <position position="105"/>
    </location>
    <ligand>
        <name>Mg(2+)</name>
        <dbReference type="ChEBI" id="CHEBI:18420"/>
    </ligand>
</feature>
<keyword evidence="5 8" id="KW-0378">Hydrolase</keyword>
<evidence type="ECO:0000256" key="2">
    <source>
        <dbReference type="ARBA" id="ARBA00005893"/>
    </source>
</evidence>
<sequence length="157" mass="16440">MSNIKLFLTDVDGTLTDGGMYYTASGDVMKKFNARDGMGLQLLQRAGVRVGIVTSENTPIVSTRAAKLGLDYLVQGSRDGGKLTAALDICGELGIGIDEVAYIGDDVNCAALLAAAGVRACPADAVPEVKGIPGMRVMTLRGGEGCVREFINQLLEE</sequence>
<dbReference type="InterPro" id="IPR036412">
    <property type="entry name" value="HAD-like_sf"/>
</dbReference>
<dbReference type="GO" id="GO:0008781">
    <property type="term" value="F:N-acylneuraminate cytidylyltransferase activity"/>
    <property type="evidence" value="ECO:0007669"/>
    <property type="project" value="TreeGrafter"/>
</dbReference>
<comment type="caution">
    <text evidence="8">The sequence shown here is derived from an EMBL/GenBank/DDBJ whole genome shotgun (WGS) entry which is preliminary data.</text>
</comment>
<gene>
    <name evidence="8" type="ORF">EZ315_07375</name>
</gene>
<accession>A0A4Z0V8N4</accession>
<dbReference type="SUPFAM" id="SSF56784">
    <property type="entry name" value="HAD-like"/>
    <property type="match status" value="1"/>
</dbReference>
<dbReference type="RefSeq" id="WP_135471518.1">
    <property type="nucleotide sequence ID" value="NZ_CASJDB010000083.1"/>
</dbReference>
<organism evidence="8 9">
    <name type="scientific">Duncaniella freteri</name>
    <dbReference type="NCBI Taxonomy" id="2530391"/>
    <lineage>
        <taxon>Bacteria</taxon>
        <taxon>Pseudomonadati</taxon>
        <taxon>Bacteroidota</taxon>
        <taxon>Bacteroidia</taxon>
        <taxon>Bacteroidales</taxon>
        <taxon>Muribaculaceae</taxon>
        <taxon>Duncaniella</taxon>
    </lineage>
</organism>
<evidence type="ECO:0000313" key="9">
    <source>
        <dbReference type="Proteomes" id="UP000297635"/>
    </source>
</evidence>
<feature type="binding site" evidence="7">
    <location>
        <position position="10"/>
    </location>
    <ligand>
        <name>Mg(2+)</name>
        <dbReference type="ChEBI" id="CHEBI:18420"/>
    </ligand>
</feature>
<dbReference type="GeneID" id="82149610"/>
<dbReference type="GO" id="GO:0046872">
    <property type="term" value="F:metal ion binding"/>
    <property type="evidence" value="ECO:0007669"/>
    <property type="project" value="UniProtKB-KW"/>
</dbReference>
<evidence type="ECO:0000313" key="8">
    <source>
        <dbReference type="EMBL" id="TGG40507.1"/>
    </source>
</evidence>
<keyword evidence="4 7" id="KW-0479">Metal-binding</keyword>
<dbReference type="InterPro" id="IPR023214">
    <property type="entry name" value="HAD_sf"/>
</dbReference>
<protein>
    <submittedName>
        <fullName evidence="8">HAD family hydrolase</fullName>
    </submittedName>
</protein>
<dbReference type="EMBL" id="SJSA01000001">
    <property type="protein sequence ID" value="TGG40507.1"/>
    <property type="molecule type" value="Genomic_DNA"/>
</dbReference>
<keyword evidence="9" id="KW-1185">Reference proteome</keyword>
<evidence type="ECO:0000256" key="4">
    <source>
        <dbReference type="ARBA" id="ARBA00022723"/>
    </source>
</evidence>
<dbReference type="GO" id="GO:0016788">
    <property type="term" value="F:hydrolase activity, acting on ester bonds"/>
    <property type="evidence" value="ECO:0007669"/>
    <property type="project" value="InterPro"/>
</dbReference>
<dbReference type="Proteomes" id="UP000297635">
    <property type="component" value="Unassembled WGS sequence"/>
</dbReference>
<dbReference type="NCBIfam" id="TIGR01670">
    <property type="entry name" value="KdsC-phosphatas"/>
    <property type="match status" value="1"/>
</dbReference>
<dbReference type="InterPro" id="IPR010023">
    <property type="entry name" value="KdsC_fam"/>
</dbReference>
<evidence type="ECO:0000256" key="7">
    <source>
        <dbReference type="PIRSR" id="PIRSR006118-2"/>
    </source>
</evidence>
<dbReference type="AlphaFoldDB" id="A0A4Z0V8N4"/>
<comment type="subunit">
    <text evidence="3">Homotetramer.</text>
</comment>
<dbReference type="Gene3D" id="3.40.50.1000">
    <property type="entry name" value="HAD superfamily/HAD-like"/>
    <property type="match status" value="1"/>
</dbReference>
<name>A0A4Z0V8N4_9BACT</name>
<feature type="binding site" evidence="7">
    <location>
        <position position="12"/>
    </location>
    <ligand>
        <name>substrate</name>
    </ligand>
</feature>
<evidence type="ECO:0000256" key="1">
    <source>
        <dbReference type="ARBA" id="ARBA00001946"/>
    </source>
</evidence>
<dbReference type="PANTHER" id="PTHR21485">
    <property type="entry name" value="HAD SUPERFAMILY MEMBERS CMAS AND KDSC"/>
    <property type="match status" value="1"/>
</dbReference>
<dbReference type="PANTHER" id="PTHR21485:SF3">
    <property type="entry name" value="N-ACYLNEURAMINATE CYTIDYLYLTRANSFERASE"/>
    <property type="match status" value="1"/>
</dbReference>
<evidence type="ECO:0000256" key="5">
    <source>
        <dbReference type="ARBA" id="ARBA00022801"/>
    </source>
</evidence>
<comment type="similarity">
    <text evidence="2">Belongs to the KdsC family.</text>
</comment>
<proteinExistence type="inferred from homology"/>